<proteinExistence type="predicted"/>
<evidence type="ECO:0000313" key="1">
    <source>
        <dbReference type="EMBL" id="GKT23996.1"/>
    </source>
</evidence>
<dbReference type="EMBL" id="BQXS01012497">
    <property type="protein sequence ID" value="GKT23996.1"/>
    <property type="molecule type" value="Genomic_DNA"/>
</dbReference>
<evidence type="ECO:0000313" key="2">
    <source>
        <dbReference type="Proteomes" id="UP001057375"/>
    </source>
</evidence>
<comment type="caution">
    <text evidence="1">The sequence shown here is derived from an EMBL/GenBank/DDBJ whole genome shotgun (WGS) entry which is preliminary data.</text>
</comment>
<organism evidence="1 2">
    <name type="scientific">Aduncisulcus paluster</name>
    <dbReference type="NCBI Taxonomy" id="2918883"/>
    <lineage>
        <taxon>Eukaryota</taxon>
        <taxon>Metamonada</taxon>
        <taxon>Carpediemonas-like organisms</taxon>
        <taxon>Aduncisulcus</taxon>
    </lineage>
</organism>
<keyword evidence="2" id="KW-1185">Reference proteome</keyword>
<accession>A0ABQ5K227</accession>
<protein>
    <submittedName>
        <fullName evidence="1">Uncharacterized protein</fullName>
    </submittedName>
</protein>
<reference evidence="1" key="1">
    <citation type="submission" date="2022-03" db="EMBL/GenBank/DDBJ databases">
        <title>Draft genome sequence of Aduncisulcus paluster, a free-living microaerophilic Fornicata.</title>
        <authorList>
            <person name="Yuyama I."/>
            <person name="Kume K."/>
            <person name="Tamura T."/>
            <person name="Inagaki Y."/>
            <person name="Hashimoto T."/>
        </authorList>
    </citation>
    <scope>NUCLEOTIDE SEQUENCE</scope>
    <source>
        <strain evidence="1">NY0171</strain>
    </source>
</reference>
<dbReference type="Proteomes" id="UP001057375">
    <property type="component" value="Unassembled WGS sequence"/>
</dbReference>
<sequence length="228" mass="26526">MQGGLRLPLKVITEAVSVHHERKAVVMVRRDLFVGWEMDSVSWIDFDKFFSLYGSPDFDALSYSIPIPDDRLITPDEDSSLKKPPSRDDIPIDLLLGHSLYPYVSTNTVTMTQKDPFLHNPMDISITTDSYCLPNALPLVDYKLIDTLLVPMVEKKRMDPTSLKAMQEKQMEDHEQYDKEQEDLKPFMKLLEKYSAYICVKFNEQQTHISFFSSFPLFFPFLHFLMEV</sequence>
<gene>
    <name evidence="1" type="ORF">ADUPG1_012601</name>
</gene>
<name>A0ABQ5K227_9EUKA</name>